<evidence type="ECO:0000256" key="1">
    <source>
        <dbReference type="SAM" id="Phobius"/>
    </source>
</evidence>
<dbReference type="RefSeq" id="WP_071611980.1">
    <property type="nucleotide sequence ID" value="NZ_CP015756.1"/>
</dbReference>
<organism evidence="2 3">
    <name type="scientific">Clostridium estertheticum subsp. estertheticum</name>
    <dbReference type="NCBI Taxonomy" id="1552"/>
    <lineage>
        <taxon>Bacteria</taxon>
        <taxon>Bacillati</taxon>
        <taxon>Bacillota</taxon>
        <taxon>Clostridia</taxon>
        <taxon>Eubacteriales</taxon>
        <taxon>Clostridiaceae</taxon>
        <taxon>Clostridium</taxon>
    </lineage>
</organism>
<keyword evidence="1" id="KW-1133">Transmembrane helix</keyword>
<reference evidence="3" key="1">
    <citation type="journal article" date="2016" name="Front. Microbiol.">
        <title>Complete Genome Sequence of Clostridium estertheticum DSM 8809, a Microbe Identified in Spoiled Vacuum Packed Beef.</title>
        <authorList>
            <person name="Yu Z."/>
            <person name="Gunn L."/>
            <person name="Brennan E."/>
            <person name="Reid R."/>
            <person name="Wall P.G."/>
            <person name="Gaora O.P."/>
            <person name="Hurley D."/>
            <person name="Bolton D."/>
            <person name="Fanning S."/>
        </authorList>
    </citation>
    <scope>NUCLEOTIDE SEQUENCE [LARGE SCALE GENOMIC DNA]</scope>
    <source>
        <strain evidence="3">DSM 8809</strain>
    </source>
</reference>
<dbReference type="AlphaFoldDB" id="A0A1J0GEK0"/>
<evidence type="ECO:0000313" key="3">
    <source>
        <dbReference type="Proteomes" id="UP000182569"/>
    </source>
</evidence>
<keyword evidence="3" id="KW-1185">Reference proteome</keyword>
<gene>
    <name evidence="2" type="ORF">A7L45_06205</name>
</gene>
<keyword evidence="1" id="KW-0812">Transmembrane</keyword>
<dbReference type="EMBL" id="CP015756">
    <property type="protein sequence ID" value="APC39687.1"/>
    <property type="molecule type" value="Genomic_DNA"/>
</dbReference>
<dbReference type="KEGG" id="ceu:A7L45_06205"/>
<keyword evidence="1" id="KW-0472">Membrane</keyword>
<feature type="transmembrane region" description="Helical" evidence="1">
    <location>
        <begin position="20"/>
        <end position="42"/>
    </location>
</feature>
<protein>
    <submittedName>
        <fullName evidence="2">Fis family transcriptional regulator</fullName>
    </submittedName>
</protein>
<evidence type="ECO:0000313" key="2">
    <source>
        <dbReference type="EMBL" id="APC39687.1"/>
    </source>
</evidence>
<feature type="transmembrane region" description="Helical" evidence="1">
    <location>
        <begin position="54"/>
        <end position="74"/>
    </location>
</feature>
<dbReference type="Proteomes" id="UP000182569">
    <property type="component" value="Chromosome"/>
</dbReference>
<name>A0A1J0GEK0_9CLOT</name>
<sequence>MKTDKSKEKGTVKEKKTNMLLASFMLFVFPIIIVVVAVVLGGNIGKHIGAPIQIARVCGGIVGFIFAIVVIKLFDKSAAIDDKEEKIYWEDL</sequence>
<accession>A0A1J0GEK0</accession>
<dbReference type="Pfam" id="PF04246">
    <property type="entry name" value="RseC_MucC"/>
    <property type="match status" value="1"/>
</dbReference>
<dbReference type="STRING" id="1552.A7L45_06205"/>
<proteinExistence type="predicted"/>